<dbReference type="RefSeq" id="XP_007868285.1">
    <property type="nucleotide sequence ID" value="XM_007870094.1"/>
</dbReference>
<accession>S7PZT1</accession>
<dbReference type="OMA" id="THYICIA"/>
<dbReference type="Proteomes" id="UP000030669">
    <property type="component" value="Unassembled WGS sequence"/>
</dbReference>
<protein>
    <recommendedName>
        <fullName evidence="3">Protein kinase domain-containing protein</fullName>
    </recommendedName>
</protein>
<dbReference type="OrthoDB" id="2803068at2759"/>
<reference evidence="1 2" key="1">
    <citation type="journal article" date="2012" name="Science">
        <title>The Paleozoic origin of enzymatic lignin decomposition reconstructed from 31 fungal genomes.</title>
        <authorList>
            <person name="Floudas D."/>
            <person name="Binder M."/>
            <person name="Riley R."/>
            <person name="Barry K."/>
            <person name="Blanchette R.A."/>
            <person name="Henrissat B."/>
            <person name="Martinez A.T."/>
            <person name="Otillar R."/>
            <person name="Spatafora J.W."/>
            <person name="Yadav J.S."/>
            <person name="Aerts A."/>
            <person name="Benoit I."/>
            <person name="Boyd A."/>
            <person name="Carlson A."/>
            <person name="Copeland A."/>
            <person name="Coutinho P.M."/>
            <person name="de Vries R.P."/>
            <person name="Ferreira P."/>
            <person name="Findley K."/>
            <person name="Foster B."/>
            <person name="Gaskell J."/>
            <person name="Glotzer D."/>
            <person name="Gorecki P."/>
            <person name="Heitman J."/>
            <person name="Hesse C."/>
            <person name="Hori C."/>
            <person name="Igarashi K."/>
            <person name="Jurgens J.A."/>
            <person name="Kallen N."/>
            <person name="Kersten P."/>
            <person name="Kohler A."/>
            <person name="Kuees U."/>
            <person name="Kumar T.K.A."/>
            <person name="Kuo A."/>
            <person name="LaButti K."/>
            <person name="Larrondo L.F."/>
            <person name="Lindquist E."/>
            <person name="Ling A."/>
            <person name="Lombard V."/>
            <person name="Lucas S."/>
            <person name="Lundell T."/>
            <person name="Martin R."/>
            <person name="McLaughlin D.J."/>
            <person name="Morgenstern I."/>
            <person name="Morin E."/>
            <person name="Murat C."/>
            <person name="Nagy L.G."/>
            <person name="Nolan M."/>
            <person name="Ohm R.A."/>
            <person name="Patyshakuliyeva A."/>
            <person name="Rokas A."/>
            <person name="Ruiz-Duenas F.J."/>
            <person name="Sabat G."/>
            <person name="Salamov A."/>
            <person name="Samejima M."/>
            <person name="Schmutz J."/>
            <person name="Slot J.C."/>
            <person name="St John F."/>
            <person name="Stenlid J."/>
            <person name="Sun H."/>
            <person name="Sun S."/>
            <person name="Syed K."/>
            <person name="Tsang A."/>
            <person name="Wiebenga A."/>
            <person name="Young D."/>
            <person name="Pisabarro A."/>
            <person name="Eastwood D.C."/>
            <person name="Martin F."/>
            <person name="Cullen D."/>
            <person name="Grigoriev I.V."/>
            <person name="Hibbett D.S."/>
        </authorList>
    </citation>
    <scope>NUCLEOTIDE SEQUENCE [LARGE SCALE GENOMIC DNA]</scope>
    <source>
        <strain evidence="1 2">ATCC 11539</strain>
    </source>
</reference>
<dbReference type="GeneID" id="19304390"/>
<name>S7PZT1_GLOTA</name>
<organism evidence="1 2">
    <name type="scientific">Gloeophyllum trabeum (strain ATCC 11539 / FP-39264 / Madison 617)</name>
    <name type="common">Brown rot fungus</name>
    <dbReference type="NCBI Taxonomy" id="670483"/>
    <lineage>
        <taxon>Eukaryota</taxon>
        <taxon>Fungi</taxon>
        <taxon>Dikarya</taxon>
        <taxon>Basidiomycota</taxon>
        <taxon>Agaricomycotina</taxon>
        <taxon>Agaricomycetes</taxon>
        <taxon>Gloeophyllales</taxon>
        <taxon>Gloeophyllaceae</taxon>
        <taxon>Gloeophyllum</taxon>
    </lineage>
</organism>
<sequence length="629" mass="69838">MPAYYALCISKSPSIEYDIEIHTLQKDGDIGEYKVGTMHRSLTQAEFYVLDEPARKQSVEELRKWSEECIANEDDLSARATVYRKWHVVKPEVEDLKGCSLKLAVVVSPPPLPSPPTTPSIDPAKVLEKIARSYGKPSSEAEPKNMCDRQHPSNILGAYNGRPLYLTPPPIAIFHPVFAQMTRESRQPARLHDFTADEIDAAYKFLLACTENYLDESEFQEAMQHFPFIGRTRFWHELNINLSSGQTRSMRLDGGSSVDVALPGAKLAAAYTALGELKKLGEQEADASMQAMAAHMQLVLHNNQYELIRQHSCCPVLLVALSGDILIIWGGVYGERFLYEPLMTIRAGLQPSMYSDDPGFGGNHVGAGVLEVAKVLRVLRRGVDALETYYEGLLSSLPKIKEKKPSRPGSRVKSNAGGAWTQPVDLPPASPHWSTFIIGGVSYKLQYAETLVPESIQKTVYRATVSPRLNDRTDKVVVKFTHCYGEEGHRLLAGNGLAPELYYCAYEPTVDMIVVVMAFMPGKVSGSGVSLSHKQQGDLKRAVALLHGADLVFGDLRRPNIIAHDDTVALVDFEWCGAAMDNAEQGKRRARYPVDINLSDIEWAPGVRRYGYIEKAHDLFMLKSLCTDV</sequence>
<proteinExistence type="predicted"/>
<evidence type="ECO:0000313" key="2">
    <source>
        <dbReference type="Proteomes" id="UP000030669"/>
    </source>
</evidence>
<dbReference type="eggNOG" id="ENOG502S4GD">
    <property type="taxonomic scope" value="Eukaryota"/>
</dbReference>
<keyword evidence="2" id="KW-1185">Reference proteome</keyword>
<dbReference type="HOGENOM" id="CLU_013871_2_0_1"/>
<evidence type="ECO:0000313" key="1">
    <source>
        <dbReference type="EMBL" id="EPQ52958.1"/>
    </source>
</evidence>
<dbReference type="EMBL" id="KB469306">
    <property type="protein sequence ID" value="EPQ52958.1"/>
    <property type="molecule type" value="Genomic_DNA"/>
</dbReference>
<dbReference type="KEGG" id="gtr:GLOTRDRAFT_139935"/>
<dbReference type="AlphaFoldDB" id="S7PZT1"/>
<gene>
    <name evidence="1" type="ORF">GLOTRDRAFT_139935</name>
</gene>
<evidence type="ECO:0008006" key="3">
    <source>
        <dbReference type="Google" id="ProtNLM"/>
    </source>
</evidence>
<dbReference type="SUPFAM" id="SSF56112">
    <property type="entry name" value="Protein kinase-like (PK-like)"/>
    <property type="match status" value="1"/>
</dbReference>
<dbReference type="InterPro" id="IPR011009">
    <property type="entry name" value="Kinase-like_dom_sf"/>
</dbReference>